<dbReference type="AlphaFoldDB" id="E0S4M9"/>
<name>E0S4M9_BUTPB</name>
<dbReference type="EMBL" id="CP001812">
    <property type="protein sequence ID" value="ADL36361.1"/>
    <property type="molecule type" value="Genomic_DNA"/>
</dbReference>
<dbReference type="HOGENOM" id="CLU_108363_0_0_9"/>
<gene>
    <name evidence="1" type="ordered locus">bpr_II425</name>
</gene>
<protein>
    <recommendedName>
        <fullName evidence="3">DUF1273 domain-containing protein</fullName>
    </recommendedName>
</protein>
<accession>E0S4M9</accession>
<dbReference type="PANTHER" id="PTHR38440">
    <property type="entry name" value="UPF0398 PROTEIN YPSA"/>
    <property type="match status" value="1"/>
</dbReference>
<organism evidence="1 2">
    <name type="scientific">Butyrivibrio proteoclasticus (strain ATCC 51982 / DSM 14932 / B316)</name>
    <name type="common">Clostridium proteoclasticum</name>
    <dbReference type="NCBI Taxonomy" id="515622"/>
    <lineage>
        <taxon>Bacteria</taxon>
        <taxon>Bacillati</taxon>
        <taxon>Bacillota</taxon>
        <taxon>Clostridia</taxon>
        <taxon>Lachnospirales</taxon>
        <taxon>Lachnospiraceae</taxon>
        <taxon>Butyrivibrio</taxon>
    </lineage>
</organism>
<evidence type="ECO:0000313" key="1">
    <source>
        <dbReference type="EMBL" id="ADL36361.1"/>
    </source>
</evidence>
<dbReference type="RefSeq" id="WP_013283010.1">
    <property type="nucleotide sequence ID" value="NC_014389.1"/>
</dbReference>
<evidence type="ECO:0000313" key="2">
    <source>
        <dbReference type="Proteomes" id="UP000001299"/>
    </source>
</evidence>
<dbReference type="PANTHER" id="PTHR38440:SF1">
    <property type="entry name" value="UPF0398 PROTEIN SPR0331"/>
    <property type="match status" value="1"/>
</dbReference>
<geneLocation type="plasmid" evidence="1 2">
    <name>pCY360</name>
</geneLocation>
<sequence length="190" mass="21622">MGKTLCFTGHRPKDMFGFDRAGYELLIKQLVECVKNLYTAGYTEFISGGTQGFDQIAFWAVDIVKRDPAYSGIKNKVYIPFKGQEGKWFKEGLFSQKEYSLMLSRADEVKVISEEQSIAALFQRNEAMVDASDGILCLYEDDSWKNASNGGTAKAMQYASRHMMDIWQLVFDKNSKGPYPIRAIQKNIFM</sequence>
<evidence type="ECO:0008006" key="3">
    <source>
        <dbReference type="Google" id="ProtNLM"/>
    </source>
</evidence>
<dbReference type="Proteomes" id="UP000001299">
    <property type="component" value="Plasmid pCY360"/>
</dbReference>
<dbReference type="Gene3D" id="3.40.50.450">
    <property type="match status" value="1"/>
</dbReference>
<dbReference type="InterPro" id="IPR010697">
    <property type="entry name" value="YspA"/>
</dbReference>
<reference evidence="1 2" key="1">
    <citation type="journal article" date="2010" name="PLoS ONE">
        <title>The glycobiome of the rumen bacterium Butyrivibrio proteoclasticus B316(T) highlights adaptation to a polysaccharide-rich environment.</title>
        <authorList>
            <person name="Kelly W.J."/>
            <person name="Leahy S.C."/>
            <person name="Altermann E."/>
            <person name="Yeoman C.J."/>
            <person name="Dunne J.C."/>
            <person name="Kong Z."/>
            <person name="Pacheco D.M."/>
            <person name="Li D."/>
            <person name="Noel S.J."/>
            <person name="Moon C.D."/>
            <person name="Cookson A.L."/>
            <person name="Attwood G.T."/>
        </authorList>
    </citation>
    <scope>NUCLEOTIDE SEQUENCE [LARGE SCALE GENOMIC DNA]</scope>
    <source>
        <strain evidence="2">ATCC 51982 / DSM 14932 / B316</strain>
        <plasmid evidence="2">Plasmid pCY360</plasmid>
    </source>
</reference>
<proteinExistence type="predicted"/>
<keyword evidence="2" id="KW-1185">Reference proteome</keyword>
<dbReference type="KEGG" id="bpb:bpr_II425"/>
<dbReference type="SUPFAM" id="SSF102405">
    <property type="entry name" value="MCP/YpsA-like"/>
    <property type="match status" value="1"/>
</dbReference>
<dbReference type="Pfam" id="PF06908">
    <property type="entry name" value="YpsA"/>
    <property type="match status" value="1"/>
</dbReference>
<keyword evidence="1" id="KW-0614">Plasmid</keyword>